<dbReference type="InterPro" id="IPR007760">
    <property type="entry name" value="Mn_catalase"/>
</dbReference>
<organism evidence="2 3">
    <name type="scientific">Paenibacillus physcomitrellae</name>
    <dbReference type="NCBI Taxonomy" id="1619311"/>
    <lineage>
        <taxon>Bacteria</taxon>
        <taxon>Bacillati</taxon>
        <taxon>Bacillota</taxon>
        <taxon>Bacilli</taxon>
        <taxon>Bacillales</taxon>
        <taxon>Paenibacillaceae</taxon>
        <taxon>Paenibacillus</taxon>
    </lineage>
</organism>
<dbReference type="InterPro" id="IPR009078">
    <property type="entry name" value="Ferritin-like_SF"/>
</dbReference>
<proteinExistence type="inferred from homology"/>
<dbReference type="InterPro" id="IPR012347">
    <property type="entry name" value="Ferritin-like"/>
</dbReference>
<reference evidence="3" key="1">
    <citation type="journal article" date="2019" name="Int. J. Syst. Evol. Microbiol.">
        <title>The Global Catalogue of Microorganisms (GCM) 10K type strain sequencing project: providing services to taxonomists for standard genome sequencing and annotation.</title>
        <authorList>
            <consortium name="The Broad Institute Genomics Platform"/>
            <consortium name="The Broad Institute Genome Sequencing Center for Infectious Disease"/>
            <person name="Wu L."/>
            <person name="Ma J."/>
        </authorList>
    </citation>
    <scope>NUCLEOTIDE SEQUENCE [LARGE SCALE GENOMIC DNA]</scope>
    <source>
        <strain evidence="3">CGMCC 1.15044</strain>
    </source>
</reference>
<evidence type="ECO:0000313" key="2">
    <source>
        <dbReference type="EMBL" id="GGA31387.1"/>
    </source>
</evidence>
<dbReference type="SUPFAM" id="SSF47240">
    <property type="entry name" value="Ferritin-like"/>
    <property type="match status" value="1"/>
</dbReference>
<keyword evidence="3" id="KW-1185">Reference proteome</keyword>
<dbReference type="Proteomes" id="UP000609323">
    <property type="component" value="Unassembled WGS sequence"/>
</dbReference>
<sequence>MGQPFNPYHVELVQHTINQLFTGSGEEAPGKGGANGAPLQEAINHVNPHHFIIGAQSFLPVDAAGNPWNGSYVYSNGNLISHLLANPAFESIGVLQKSRIYEMSANKTFRETQAFLIVRDNAHQNAFAKALETLGVDWGIFSGKRQAVTAAP</sequence>
<evidence type="ECO:0008006" key="4">
    <source>
        <dbReference type="Google" id="ProtNLM"/>
    </source>
</evidence>
<dbReference type="Pfam" id="PF05067">
    <property type="entry name" value="Mn_catalase"/>
    <property type="match status" value="1"/>
</dbReference>
<name>A0ABQ1FVK9_9BACL</name>
<evidence type="ECO:0000313" key="3">
    <source>
        <dbReference type="Proteomes" id="UP000609323"/>
    </source>
</evidence>
<protein>
    <recommendedName>
        <fullName evidence="4">Catalase</fullName>
    </recommendedName>
</protein>
<comment type="similarity">
    <text evidence="1">Belongs to the manganese catalase family.</text>
</comment>
<comment type="caution">
    <text evidence="2">The sequence shown here is derived from an EMBL/GenBank/DDBJ whole genome shotgun (WGS) entry which is preliminary data.</text>
</comment>
<accession>A0ABQ1FVK9</accession>
<evidence type="ECO:0000256" key="1">
    <source>
        <dbReference type="ARBA" id="ARBA00007644"/>
    </source>
</evidence>
<dbReference type="EMBL" id="BMHF01000004">
    <property type="protein sequence ID" value="GGA31387.1"/>
    <property type="molecule type" value="Genomic_DNA"/>
</dbReference>
<dbReference type="Gene3D" id="1.20.1260.10">
    <property type="match status" value="1"/>
</dbReference>
<gene>
    <name evidence="2" type="ORF">GCM10010917_15590</name>
</gene>